<dbReference type="RefSeq" id="WP_073335784.1">
    <property type="nucleotide sequence ID" value="NZ_FQXM01000002.1"/>
</dbReference>
<feature type="transmembrane region" description="Helical" evidence="2">
    <location>
        <begin position="54"/>
        <end position="73"/>
    </location>
</feature>
<evidence type="ECO:0000256" key="1">
    <source>
        <dbReference type="SAM" id="Coils"/>
    </source>
</evidence>
<accession>A0A1M5QF28</accession>
<keyword evidence="2" id="KW-0812">Transmembrane</keyword>
<dbReference type="OrthoDB" id="2969615at2"/>
<feature type="coiled-coil region" evidence="1">
    <location>
        <begin position="3"/>
        <end position="30"/>
    </location>
</feature>
<dbReference type="Proteomes" id="UP000184447">
    <property type="component" value="Unassembled WGS sequence"/>
</dbReference>
<gene>
    <name evidence="3" type="ORF">SAMN02745207_00046</name>
</gene>
<evidence type="ECO:0000313" key="4">
    <source>
        <dbReference type="Proteomes" id="UP000184447"/>
    </source>
</evidence>
<feature type="transmembrane region" description="Helical" evidence="2">
    <location>
        <begin position="30"/>
        <end position="48"/>
    </location>
</feature>
<dbReference type="STRING" id="1121316.SAMN02745207_00046"/>
<keyword evidence="2" id="KW-0472">Membrane</keyword>
<organism evidence="3 4">
    <name type="scientific">Clostridium grantii DSM 8605</name>
    <dbReference type="NCBI Taxonomy" id="1121316"/>
    <lineage>
        <taxon>Bacteria</taxon>
        <taxon>Bacillati</taxon>
        <taxon>Bacillota</taxon>
        <taxon>Clostridia</taxon>
        <taxon>Eubacteriales</taxon>
        <taxon>Clostridiaceae</taxon>
        <taxon>Clostridium</taxon>
    </lineage>
</organism>
<keyword evidence="1" id="KW-0175">Coiled coil</keyword>
<evidence type="ECO:0000256" key="2">
    <source>
        <dbReference type="SAM" id="Phobius"/>
    </source>
</evidence>
<dbReference type="AlphaFoldDB" id="A0A1M5QF28"/>
<proteinExistence type="predicted"/>
<protein>
    <submittedName>
        <fullName evidence="3">Uncharacterized protein</fullName>
    </submittedName>
</protein>
<feature type="transmembrane region" description="Helical" evidence="2">
    <location>
        <begin position="80"/>
        <end position="99"/>
    </location>
</feature>
<name>A0A1M5QF28_9CLOT</name>
<dbReference type="EMBL" id="FQXM01000002">
    <property type="protein sequence ID" value="SHH12568.1"/>
    <property type="molecule type" value="Genomic_DNA"/>
</dbReference>
<sequence length="104" mass="12239">MEEKNLVTLRREFKAEIEKLERNHLRFKRMICVIFNLIIPGLGFLIFGKDFLKGLISFILFFGFIYLHIKYILPNTDFSIAVIYFIPALIIWIISALVVSNLED</sequence>
<keyword evidence="4" id="KW-1185">Reference proteome</keyword>
<keyword evidence="2" id="KW-1133">Transmembrane helix</keyword>
<evidence type="ECO:0000313" key="3">
    <source>
        <dbReference type="EMBL" id="SHH12568.1"/>
    </source>
</evidence>
<reference evidence="3 4" key="1">
    <citation type="submission" date="2016-11" db="EMBL/GenBank/DDBJ databases">
        <authorList>
            <person name="Jaros S."/>
            <person name="Januszkiewicz K."/>
            <person name="Wedrychowicz H."/>
        </authorList>
    </citation>
    <scope>NUCLEOTIDE SEQUENCE [LARGE SCALE GENOMIC DNA]</scope>
    <source>
        <strain evidence="3 4">DSM 8605</strain>
    </source>
</reference>